<sequence>MKDDLKPNLKDLPKEKKQQPDIKDIAKQNERDDPHAEQNQMKQKQQQEAKPHFHRRILD</sequence>
<feature type="compositionally biased region" description="Basic and acidic residues" evidence="1">
    <location>
        <begin position="45"/>
        <end position="59"/>
    </location>
</feature>
<dbReference type="EMBL" id="LARY01000001">
    <property type="protein sequence ID" value="RDX02083.1"/>
    <property type="molecule type" value="Genomic_DNA"/>
</dbReference>
<comment type="caution">
    <text evidence="2">The sequence shown here is derived from an EMBL/GenBank/DDBJ whole genome shotgun (WGS) entry which is preliminary data.</text>
</comment>
<dbReference type="AlphaFoldDB" id="A0A3D8TSZ9"/>
<evidence type="ECO:0000256" key="1">
    <source>
        <dbReference type="SAM" id="MobiDB-lite"/>
    </source>
</evidence>
<gene>
    <name evidence="2" type="ORF">UR08_00655</name>
</gene>
<dbReference type="Proteomes" id="UP000257055">
    <property type="component" value="Unassembled WGS sequence"/>
</dbReference>
<protein>
    <submittedName>
        <fullName evidence="2">Uncharacterized protein</fullName>
    </submittedName>
</protein>
<feature type="compositionally biased region" description="Basic and acidic residues" evidence="1">
    <location>
        <begin position="1"/>
        <end position="36"/>
    </location>
</feature>
<proteinExistence type="predicted"/>
<organism evidence="2 3">
    <name type="scientific">Listeria kieliensis</name>
    <dbReference type="NCBI Taxonomy" id="1621700"/>
    <lineage>
        <taxon>Bacteria</taxon>
        <taxon>Bacillati</taxon>
        <taxon>Bacillota</taxon>
        <taxon>Bacilli</taxon>
        <taxon>Bacillales</taxon>
        <taxon>Listeriaceae</taxon>
        <taxon>Listeria</taxon>
    </lineage>
</organism>
<reference evidence="3" key="1">
    <citation type="submission" date="2015-04" db="EMBL/GenBank/DDBJ databases">
        <authorList>
            <person name="Schardt J."/>
            <person name="Mueller-Herbst S."/>
            <person name="Scherer S."/>
            <person name="Huptas C."/>
        </authorList>
    </citation>
    <scope>NUCLEOTIDE SEQUENCE [LARGE SCALE GENOMIC DNA]</scope>
    <source>
        <strain evidence="3">Kiel-L1</strain>
    </source>
</reference>
<dbReference type="RefSeq" id="WP_115751751.1">
    <property type="nucleotide sequence ID" value="NZ_LARY01000001.1"/>
</dbReference>
<keyword evidence="3" id="KW-1185">Reference proteome</keyword>
<evidence type="ECO:0000313" key="2">
    <source>
        <dbReference type="EMBL" id="RDX02083.1"/>
    </source>
</evidence>
<evidence type="ECO:0000313" key="3">
    <source>
        <dbReference type="Proteomes" id="UP000257055"/>
    </source>
</evidence>
<feature type="region of interest" description="Disordered" evidence="1">
    <location>
        <begin position="1"/>
        <end position="59"/>
    </location>
</feature>
<name>A0A3D8TSZ9_9LIST</name>
<accession>A0A3D8TSZ9</accession>